<name>V5XJR0_MYCNE</name>
<comment type="similarity">
    <text evidence="1">Belongs to the pseudomonas-type ThrB family.</text>
</comment>
<protein>
    <recommendedName>
        <fullName evidence="2">Aminoglycoside phosphotransferase domain-containing protein</fullName>
    </recommendedName>
</protein>
<dbReference type="GeneID" id="43451118"/>
<dbReference type="HOGENOM" id="CLU_042971_0_0_11"/>
<dbReference type="Proteomes" id="UP000018763">
    <property type="component" value="Chromosome"/>
</dbReference>
<gene>
    <name evidence="3" type="ORF">D174_16755</name>
</gene>
<evidence type="ECO:0000313" key="4">
    <source>
        <dbReference type="Proteomes" id="UP000018763"/>
    </source>
</evidence>
<evidence type="ECO:0000256" key="1">
    <source>
        <dbReference type="ARBA" id="ARBA00038240"/>
    </source>
</evidence>
<dbReference type="InterPro" id="IPR011009">
    <property type="entry name" value="Kinase-like_dom_sf"/>
</dbReference>
<evidence type="ECO:0000313" key="3">
    <source>
        <dbReference type="EMBL" id="AHC27989.1"/>
    </source>
</evidence>
<dbReference type="Pfam" id="PF01636">
    <property type="entry name" value="APH"/>
    <property type="match status" value="1"/>
</dbReference>
<feature type="domain" description="Aminoglycoside phosphotransferase" evidence="2">
    <location>
        <begin position="40"/>
        <end position="253"/>
    </location>
</feature>
<dbReference type="EMBL" id="CP006936">
    <property type="protein sequence ID" value="AHC27989.1"/>
    <property type="molecule type" value="Genomic_DNA"/>
</dbReference>
<evidence type="ECO:0000259" key="2">
    <source>
        <dbReference type="Pfam" id="PF01636"/>
    </source>
</evidence>
<keyword evidence="4" id="KW-1185">Reference proteome</keyword>
<dbReference type="PANTHER" id="PTHR21064">
    <property type="entry name" value="AMINOGLYCOSIDE PHOSPHOTRANSFERASE DOMAIN-CONTAINING PROTEIN-RELATED"/>
    <property type="match status" value="1"/>
</dbReference>
<dbReference type="PANTHER" id="PTHR21064:SF6">
    <property type="entry name" value="AMINOGLYCOSIDE PHOSPHOTRANSFERASE DOMAIN-CONTAINING PROTEIN"/>
    <property type="match status" value="1"/>
</dbReference>
<dbReference type="Gene3D" id="3.90.1200.10">
    <property type="match status" value="1"/>
</dbReference>
<dbReference type="GO" id="GO:0019202">
    <property type="term" value="F:amino acid kinase activity"/>
    <property type="evidence" value="ECO:0007669"/>
    <property type="project" value="TreeGrafter"/>
</dbReference>
<dbReference type="RefSeq" id="WP_019509793.1">
    <property type="nucleotide sequence ID" value="NC_023036.2"/>
</dbReference>
<dbReference type="SUPFAM" id="SSF56112">
    <property type="entry name" value="Protein kinase-like (PK-like)"/>
    <property type="match status" value="1"/>
</dbReference>
<accession>V5XJR0</accession>
<reference evidence="3 4" key="1">
    <citation type="journal article" date="2014" name="Genome Announc.">
        <title>Complete Genome Sequence of Sterol-Transforming Mycobacterium neoaurum Strain VKM Ac-1815D.</title>
        <authorList>
            <person name="Shtratnikova V.Y."/>
            <person name="Bragin E.Y."/>
            <person name="Dovbnya D.V."/>
            <person name="Pekov Y.A."/>
            <person name="Schelkunov M.I."/>
            <person name="Strizhov N."/>
            <person name="Ivashina T.V."/>
            <person name="Ashapkin V.V."/>
            <person name="Donova M.V."/>
        </authorList>
    </citation>
    <scope>NUCLEOTIDE SEQUENCE [LARGE SCALE GENOMIC DNA]</scope>
    <source>
        <strain evidence="3 4">VKM Ac-1815D</strain>
    </source>
</reference>
<dbReference type="InterPro" id="IPR002575">
    <property type="entry name" value="Aminoglycoside_PTrfase"/>
</dbReference>
<dbReference type="KEGG" id="mne:D174_16755"/>
<sequence length="325" mass="36489">MTSFTEPFERLDAEQIRPLLNAVYGIEIVGTPIRLPTERDDTYRVATRTGDGYVVKVAHPGDHPRIVDLQVAAMIHVGRRDPRLPLERILCAVDGQRQPSVEMRDGRRRIMRVTTFLPGRTLRSVEPSPGQLRQCGQVLARMANALNDFDHEAADRHLMFDLQNFGELAAMRRLSDTPAVRWVFDWFESVFQSAAAELPKQVVHGDFSLDNILVDPVADTFVQGVLDWGDVMRSWRAADLASGLASQVAANGDAWERPRHMIDGYREECEMTDAESGLIRGLVSMRITQRLLMALHLSAAMPDNAEYLSRNVEWSAAQLSNLVDA</sequence>
<dbReference type="SMR" id="V5XJR0"/>
<organism evidence="3 4">
    <name type="scientific">Mycolicibacterium neoaurum VKM Ac-1815D</name>
    <dbReference type="NCBI Taxonomy" id="700508"/>
    <lineage>
        <taxon>Bacteria</taxon>
        <taxon>Bacillati</taxon>
        <taxon>Actinomycetota</taxon>
        <taxon>Actinomycetes</taxon>
        <taxon>Mycobacteriales</taxon>
        <taxon>Mycobacteriaceae</taxon>
        <taxon>Mycolicibacterium</taxon>
    </lineage>
</organism>
<dbReference type="InterPro" id="IPR050249">
    <property type="entry name" value="Pseudomonas-type_ThrB"/>
</dbReference>
<dbReference type="AlphaFoldDB" id="V5XJR0"/>
<dbReference type="eggNOG" id="COG2334">
    <property type="taxonomic scope" value="Bacteria"/>
</dbReference>
<proteinExistence type="inferred from homology"/>